<dbReference type="OMA" id="MQDGPWP"/>
<dbReference type="SUPFAM" id="SSF56112">
    <property type="entry name" value="Protein kinase-like (PK-like)"/>
    <property type="match status" value="1"/>
</dbReference>
<dbReference type="InterPro" id="IPR051678">
    <property type="entry name" value="AGP_Transferase"/>
</dbReference>
<evidence type="ECO:0000313" key="2">
    <source>
        <dbReference type="EMBL" id="CDO71168.1"/>
    </source>
</evidence>
<proteinExistence type="predicted"/>
<dbReference type="Pfam" id="PF01636">
    <property type="entry name" value="APH"/>
    <property type="match status" value="1"/>
</dbReference>
<dbReference type="HOGENOM" id="CLU_1030539_0_0_1"/>
<keyword evidence="3" id="KW-1185">Reference proteome</keyword>
<dbReference type="OrthoDB" id="5404599at2759"/>
<reference evidence="2" key="1">
    <citation type="submission" date="2014-01" db="EMBL/GenBank/DDBJ databases">
        <title>The genome of the white-rot fungus Pycnoporus cinnabarinus: a basidiomycete model with a versatile arsenal for lignocellulosic biomass breakdown.</title>
        <authorList>
            <person name="Levasseur A."/>
            <person name="Lomascolo A."/>
            <person name="Ruiz-Duenas F.J."/>
            <person name="Uzan E."/>
            <person name="Piumi F."/>
            <person name="Kues U."/>
            <person name="Ram A.F.J."/>
            <person name="Murat C."/>
            <person name="Haon M."/>
            <person name="Benoit I."/>
            <person name="Arfi Y."/>
            <person name="Chevret D."/>
            <person name="Drula E."/>
            <person name="Kwon M.J."/>
            <person name="Gouret P."/>
            <person name="Lesage-Meessen L."/>
            <person name="Lombard V."/>
            <person name="Mariette J."/>
            <person name="Noirot C."/>
            <person name="Park J."/>
            <person name="Patyshakuliyeva A."/>
            <person name="Wieneger R.A.B."/>
            <person name="Wosten H.A.B."/>
            <person name="Martin F."/>
            <person name="Coutinho P.M."/>
            <person name="de Vries R."/>
            <person name="Martinez A.T."/>
            <person name="Klopp C."/>
            <person name="Pontarotti P."/>
            <person name="Henrissat B."/>
            <person name="Record E."/>
        </authorList>
    </citation>
    <scope>NUCLEOTIDE SEQUENCE [LARGE SCALE GENOMIC DNA]</scope>
    <source>
        <strain evidence="2">BRFM137</strain>
    </source>
</reference>
<organism evidence="2 3">
    <name type="scientific">Pycnoporus cinnabarinus</name>
    <name type="common">Cinnabar-red polypore</name>
    <name type="synonym">Trametes cinnabarina</name>
    <dbReference type="NCBI Taxonomy" id="5643"/>
    <lineage>
        <taxon>Eukaryota</taxon>
        <taxon>Fungi</taxon>
        <taxon>Dikarya</taxon>
        <taxon>Basidiomycota</taxon>
        <taxon>Agaricomycotina</taxon>
        <taxon>Agaricomycetes</taxon>
        <taxon>Polyporales</taxon>
        <taxon>Polyporaceae</taxon>
        <taxon>Trametes</taxon>
    </lineage>
</organism>
<name>A0A060SFJ4_PYCCI</name>
<dbReference type="InterPro" id="IPR002575">
    <property type="entry name" value="Aminoglycoside_PTrfase"/>
</dbReference>
<sequence length="304" mass="34696">MPDKTSDTTSEDLYPPQIFDPPQAEIDKILPHLAWPSRTLRVLGESVQGQGVIFDLGDGRVVKTGRAVSVNEAKAMIFVRTHTSIPVPQVYMVFKHDGLTHIVMEHIDGVDLRAAQRLGANGEWSLNGGMVTEEGMRSIVEHLYRIIEELRELGRRFPLKEPRFGSWPEGPFRNSHFSVDPPTSSYSTYADFHRYFLGRLEANYSNDSIYEDLQKFMEESPRDITPALSHGDLADRNVLVKDNRIVAIVDWETFGWYPDFWEVMSLWTSRMGPSLLDAVQTVFGKPNLEAYTYRFVTACFCQPF</sequence>
<evidence type="ECO:0000259" key="1">
    <source>
        <dbReference type="Pfam" id="PF01636"/>
    </source>
</evidence>
<dbReference type="EMBL" id="CCBP010000098">
    <property type="protein sequence ID" value="CDO71168.1"/>
    <property type="molecule type" value="Genomic_DNA"/>
</dbReference>
<gene>
    <name evidence="2" type="ORF">BN946_scf184845.g38</name>
</gene>
<dbReference type="Proteomes" id="UP000029665">
    <property type="component" value="Unassembled WGS sequence"/>
</dbReference>
<feature type="domain" description="Aminoglycoside phosphotransferase" evidence="1">
    <location>
        <begin position="72"/>
        <end position="284"/>
    </location>
</feature>
<protein>
    <recommendedName>
        <fullName evidence="1">Aminoglycoside phosphotransferase domain-containing protein</fullName>
    </recommendedName>
</protein>
<comment type="caution">
    <text evidence="2">The sequence shown here is derived from an EMBL/GenBank/DDBJ whole genome shotgun (WGS) entry which is preliminary data.</text>
</comment>
<dbReference type="Gene3D" id="3.90.1200.10">
    <property type="match status" value="1"/>
</dbReference>
<dbReference type="InterPro" id="IPR011009">
    <property type="entry name" value="Kinase-like_dom_sf"/>
</dbReference>
<dbReference type="PANTHER" id="PTHR21310">
    <property type="entry name" value="AMINOGLYCOSIDE PHOSPHOTRANSFERASE-RELATED-RELATED"/>
    <property type="match status" value="1"/>
</dbReference>
<dbReference type="AlphaFoldDB" id="A0A060SFJ4"/>
<dbReference type="PANTHER" id="PTHR21310:SF15">
    <property type="entry name" value="AMINOGLYCOSIDE PHOSPHOTRANSFERASE DOMAIN-CONTAINING PROTEIN"/>
    <property type="match status" value="1"/>
</dbReference>
<evidence type="ECO:0000313" key="3">
    <source>
        <dbReference type="Proteomes" id="UP000029665"/>
    </source>
</evidence>
<accession>A0A060SFJ4</accession>